<feature type="chain" id="PRO_5043327213" evidence="2">
    <location>
        <begin position="21"/>
        <end position="151"/>
    </location>
</feature>
<feature type="compositionally biased region" description="Basic residues" evidence="1">
    <location>
        <begin position="75"/>
        <end position="87"/>
    </location>
</feature>
<dbReference type="Proteomes" id="UP001054889">
    <property type="component" value="Unassembled WGS sequence"/>
</dbReference>
<sequence length="151" mass="16488">MLSLLPLCVVALLLISLASADPIVPGPVAGDDRWSKDSPAEAPVAAVTLTLQGIEDKQATNNNVVVADDVIGMPPRKKQRFRPHHNHAALSPEARRKLDHEAHCGPRVPVRPGFPWPARDLRCRGGSNSAVPAPEPEVRPVNYRRFPIWNP</sequence>
<dbReference type="EMBL" id="BQKI01000001">
    <property type="protein sequence ID" value="GJM84720.1"/>
    <property type="molecule type" value="Genomic_DNA"/>
</dbReference>
<name>A0AAV5BCP4_ELECO</name>
<proteinExistence type="predicted"/>
<gene>
    <name evidence="3" type="primary">ga00417</name>
    <name evidence="3" type="ORF">PR202_ga00417</name>
</gene>
<evidence type="ECO:0000313" key="4">
    <source>
        <dbReference type="Proteomes" id="UP001054889"/>
    </source>
</evidence>
<comment type="caution">
    <text evidence="3">The sequence shown here is derived from an EMBL/GenBank/DDBJ whole genome shotgun (WGS) entry which is preliminary data.</text>
</comment>
<dbReference type="AlphaFoldDB" id="A0AAV5BCP4"/>
<feature type="region of interest" description="Disordered" evidence="1">
    <location>
        <begin position="75"/>
        <end position="96"/>
    </location>
</feature>
<organism evidence="3 4">
    <name type="scientific">Eleusine coracana subsp. coracana</name>
    <dbReference type="NCBI Taxonomy" id="191504"/>
    <lineage>
        <taxon>Eukaryota</taxon>
        <taxon>Viridiplantae</taxon>
        <taxon>Streptophyta</taxon>
        <taxon>Embryophyta</taxon>
        <taxon>Tracheophyta</taxon>
        <taxon>Spermatophyta</taxon>
        <taxon>Magnoliopsida</taxon>
        <taxon>Liliopsida</taxon>
        <taxon>Poales</taxon>
        <taxon>Poaceae</taxon>
        <taxon>PACMAD clade</taxon>
        <taxon>Chloridoideae</taxon>
        <taxon>Cynodonteae</taxon>
        <taxon>Eleusininae</taxon>
        <taxon>Eleusine</taxon>
    </lineage>
</organism>
<reference evidence="3" key="2">
    <citation type="submission" date="2021-12" db="EMBL/GenBank/DDBJ databases">
        <title>Resequencing data analysis of finger millet.</title>
        <authorList>
            <person name="Hatakeyama M."/>
            <person name="Aluri S."/>
            <person name="Balachadran M.T."/>
            <person name="Sivarajan S.R."/>
            <person name="Poveda L."/>
            <person name="Shimizu-Inatsugi R."/>
            <person name="Schlapbach R."/>
            <person name="Sreeman S.M."/>
            <person name="Shimizu K.K."/>
        </authorList>
    </citation>
    <scope>NUCLEOTIDE SEQUENCE</scope>
</reference>
<protein>
    <submittedName>
        <fullName evidence="3">Uncharacterized protein</fullName>
    </submittedName>
</protein>
<evidence type="ECO:0000313" key="3">
    <source>
        <dbReference type="EMBL" id="GJM84720.1"/>
    </source>
</evidence>
<evidence type="ECO:0000256" key="1">
    <source>
        <dbReference type="SAM" id="MobiDB-lite"/>
    </source>
</evidence>
<keyword evidence="2" id="KW-0732">Signal</keyword>
<accession>A0AAV5BCP4</accession>
<reference evidence="3" key="1">
    <citation type="journal article" date="2018" name="DNA Res.">
        <title>Multiple hybrid de novo genome assembly of finger millet, an orphan allotetraploid crop.</title>
        <authorList>
            <person name="Hatakeyama M."/>
            <person name="Aluri S."/>
            <person name="Balachadran M.T."/>
            <person name="Sivarajan S.R."/>
            <person name="Patrignani A."/>
            <person name="Gruter S."/>
            <person name="Poveda L."/>
            <person name="Shimizu-Inatsugi R."/>
            <person name="Baeten J."/>
            <person name="Francoijs K.J."/>
            <person name="Nataraja K.N."/>
            <person name="Reddy Y.A.N."/>
            <person name="Phadnis S."/>
            <person name="Ravikumar R.L."/>
            <person name="Schlapbach R."/>
            <person name="Sreeman S.M."/>
            <person name="Shimizu K.K."/>
        </authorList>
    </citation>
    <scope>NUCLEOTIDE SEQUENCE</scope>
</reference>
<feature type="signal peptide" evidence="2">
    <location>
        <begin position="1"/>
        <end position="20"/>
    </location>
</feature>
<evidence type="ECO:0000256" key="2">
    <source>
        <dbReference type="SAM" id="SignalP"/>
    </source>
</evidence>
<keyword evidence="4" id="KW-1185">Reference proteome</keyword>